<organism evidence="2 3">
    <name type="scientific">Allokutzneria multivorans</name>
    <dbReference type="NCBI Taxonomy" id="1142134"/>
    <lineage>
        <taxon>Bacteria</taxon>
        <taxon>Bacillati</taxon>
        <taxon>Actinomycetota</taxon>
        <taxon>Actinomycetes</taxon>
        <taxon>Pseudonocardiales</taxon>
        <taxon>Pseudonocardiaceae</taxon>
        <taxon>Allokutzneria</taxon>
    </lineage>
</organism>
<feature type="transmembrane region" description="Helical" evidence="1">
    <location>
        <begin position="299"/>
        <end position="317"/>
    </location>
</feature>
<feature type="transmembrane region" description="Helical" evidence="1">
    <location>
        <begin position="44"/>
        <end position="62"/>
    </location>
</feature>
<accession>A0ABP7SS48</accession>
<dbReference type="EMBL" id="BAABAL010000017">
    <property type="protein sequence ID" value="GAA4015731.1"/>
    <property type="molecule type" value="Genomic_DNA"/>
</dbReference>
<evidence type="ECO:0008006" key="4">
    <source>
        <dbReference type="Google" id="ProtNLM"/>
    </source>
</evidence>
<dbReference type="RefSeq" id="WP_344877582.1">
    <property type="nucleotide sequence ID" value="NZ_BAABAL010000017.1"/>
</dbReference>
<keyword evidence="1" id="KW-1133">Transmembrane helix</keyword>
<dbReference type="InterPro" id="IPR023124">
    <property type="entry name" value="DUF3239_dom_sf"/>
</dbReference>
<keyword evidence="1" id="KW-0812">Transmembrane</keyword>
<proteinExistence type="predicted"/>
<dbReference type="Gene3D" id="2.40.410.10">
    <property type="entry name" value="putative membrane protein from Corynebacterium diphtheriae superfamily"/>
    <property type="match status" value="2"/>
</dbReference>
<feature type="transmembrane region" description="Helical" evidence="1">
    <location>
        <begin position="68"/>
        <end position="89"/>
    </location>
</feature>
<evidence type="ECO:0000313" key="3">
    <source>
        <dbReference type="Proteomes" id="UP001501747"/>
    </source>
</evidence>
<dbReference type="Pfam" id="PF11580">
    <property type="entry name" value="DUF3239"/>
    <property type="match status" value="2"/>
</dbReference>
<dbReference type="InterPro" id="IPR021632">
    <property type="entry name" value="DUF3239"/>
</dbReference>
<keyword evidence="1" id="KW-0472">Membrane</keyword>
<evidence type="ECO:0000256" key="1">
    <source>
        <dbReference type="SAM" id="Phobius"/>
    </source>
</evidence>
<dbReference type="Proteomes" id="UP001501747">
    <property type="component" value="Unassembled WGS sequence"/>
</dbReference>
<sequence>MGAQELNQPRHGLPATHPQRYQQWEVDDAHLRSTSGHYAQWRAGLSRALWAALPVLALSAWAMTGPWWAIALGVLGVLLAVGGVVLVLAGRRQPWRPYHGGQVVPGVVLEVGKDGRAAVLVMAEMSRSPTTVPRFALRLIQLPGGAMWSPGERIPCVAYDLSGRKSAYWSNFDASPVSWAIADAQVLRDVTASIDAAEWVLLGELAHGASQLKGKDRPLVLPADKLPPELRYPQQRFGVELAWDDRGQPHVSPEAVPVFPLIRGTSWSPKNGQRRFDFQPDRGHARQYNEIYRRGDRPWLITVGMTTAVLAIAGAAFVLSGQLWGYVVGGCLLGLAVLGGLFLLRARQTNGSPHQYFRRGALSPGMIAHLDSNGAATVLVMADVTTTREVPRRFALHTLRAEHLPGHPLSVGERVPVTCRFASSPDHPWARMGYWDFVVAVPVAWGTADRATITRAVEEIDEIEWAYLEHNLERARIVSGTTDHTLLLTHEELPHRMRGT</sequence>
<comment type="caution">
    <text evidence="2">The sequence shown here is derived from an EMBL/GenBank/DDBJ whole genome shotgun (WGS) entry which is preliminary data.</text>
</comment>
<feature type="transmembrane region" description="Helical" evidence="1">
    <location>
        <begin position="323"/>
        <end position="344"/>
    </location>
</feature>
<protein>
    <recommendedName>
        <fullName evidence="4">DUF58 domain-containing protein</fullName>
    </recommendedName>
</protein>
<reference evidence="3" key="1">
    <citation type="journal article" date="2019" name="Int. J. Syst. Evol. Microbiol.">
        <title>The Global Catalogue of Microorganisms (GCM) 10K type strain sequencing project: providing services to taxonomists for standard genome sequencing and annotation.</title>
        <authorList>
            <consortium name="The Broad Institute Genomics Platform"/>
            <consortium name="The Broad Institute Genome Sequencing Center for Infectious Disease"/>
            <person name="Wu L."/>
            <person name="Ma J."/>
        </authorList>
    </citation>
    <scope>NUCLEOTIDE SEQUENCE [LARGE SCALE GENOMIC DNA]</scope>
    <source>
        <strain evidence="3">JCM 17342</strain>
    </source>
</reference>
<name>A0ABP7SS48_9PSEU</name>
<evidence type="ECO:0000313" key="2">
    <source>
        <dbReference type="EMBL" id="GAA4015731.1"/>
    </source>
</evidence>
<keyword evidence="3" id="KW-1185">Reference proteome</keyword>
<gene>
    <name evidence="2" type="ORF">GCM10022247_43330</name>
</gene>